<evidence type="ECO:0000256" key="1">
    <source>
        <dbReference type="SAM" id="MobiDB-lite"/>
    </source>
</evidence>
<dbReference type="PROSITE" id="PS50940">
    <property type="entry name" value="CHIT_BIND_II"/>
    <property type="match status" value="1"/>
</dbReference>
<dbReference type="InterPro" id="IPR052976">
    <property type="entry name" value="Scoloptoxin-like"/>
</dbReference>
<dbReference type="GO" id="GO:0008061">
    <property type="term" value="F:chitin binding"/>
    <property type="evidence" value="ECO:0007669"/>
    <property type="project" value="InterPro"/>
</dbReference>
<dbReference type="Proteomes" id="UP001233999">
    <property type="component" value="Unassembled WGS sequence"/>
</dbReference>
<dbReference type="SMART" id="SM00494">
    <property type="entry name" value="ChtBD2"/>
    <property type="match status" value="1"/>
</dbReference>
<feature type="compositionally biased region" description="Basic and acidic residues" evidence="1">
    <location>
        <begin position="40"/>
        <end position="53"/>
    </location>
</feature>
<dbReference type="InterPro" id="IPR002557">
    <property type="entry name" value="Chitin-bd_dom"/>
</dbReference>
<dbReference type="InterPro" id="IPR036508">
    <property type="entry name" value="Chitin-bd_dom_sf"/>
</dbReference>
<feature type="compositionally biased region" description="Polar residues" evidence="1">
    <location>
        <begin position="653"/>
        <end position="666"/>
    </location>
</feature>
<keyword evidence="4" id="KW-1185">Reference proteome</keyword>
<gene>
    <name evidence="3" type="ORF">L9F63_006551</name>
</gene>
<organism evidence="3 4">
    <name type="scientific">Diploptera punctata</name>
    <name type="common">Pacific beetle cockroach</name>
    <dbReference type="NCBI Taxonomy" id="6984"/>
    <lineage>
        <taxon>Eukaryota</taxon>
        <taxon>Metazoa</taxon>
        <taxon>Ecdysozoa</taxon>
        <taxon>Arthropoda</taxon>
        <taxon>Hexapoda</taxon>
        <taxon>Insecta</taxon>
        <taxon>Pterygota</taxon>
        <taxon>Neoptera</taxon>
        <taxon>Polyneoptera</taxon>
        <taxon>Dictyoptera</taxon>
        <taxon>Blattodea</taxon>
        <taxon>Blaberoidea</taxon>
        <taxon>Blaberidae</taxon>
        <taxon>Diplopterinae</taxon>
        <taxon>Diploptera</taxon>
    </lineage>
</organism>
<feature type="compositionally biased region" description="Polar residues" evidence="1">
    <location>
        <begin position="420"/>
        <end position="429"/>
    </location>
</feature>
<feature type="domain" description="Chitin-binding type-2" evidence="2">
    <location>
        <begin position="734"/>
        <end position="792"/>
    </location>
</feature>
<feature type="compositionally biased region" description="Polar residues" evidence="1">
    <location>
        <begin position="237"/>
        <end position="246"/>
    </location>
</feature>
<dbReference type="PANTHER" id="PTHR22933">
    <property type="entry name" value="FI18007P1-RELATED"/>
    <property type="match status" value="1"/>
</dbReference>
<evidence type="ECO:0000313" key="4">
    <source>
        <dbReference type="Proteomes" id="UP001233999"/>
    </source>
</evidence>
<name>A0AAD8E4F2_DIPPU</name>
<feature type="region of interest" description="Disordered" evidence="1">
    <location>
        <begin position="586"/>
        <end position="626"/>
    </location>
</feature>
<dbReference type="Gene3D" id="2.170.140.10">
    <property type="entry name" value="Chitin binding domain"/>
    <property type="match status" value="1"/>
</dbReference>
<feature type="compositionally biased region" description="Polar residues" evidence="1">
    <location>
        <begin position="444"/>
        <end position="465"/>
    </location>
</feature>
<reference evidence="3" key="2">
    <citation type="submission" date="2023-05" db="EMBL/GenBank/DDBJ databases">
        <authorList>
            <person name="Fouks B."/>
        </authorList>
    </citation>
    <scope>NUCLEOTIDE SEQUENCE</scope>
    <source>
        <strain evidence="3">Stay&amp;Tobe</strain>
        <tissue evidence="3">Testes</tissue>
    </source>
</reference>
<protein>
    <recommendedName>
        <fullName evidence="2">Chitin-binding type-2 domain-containing protein</fullName>
    </recommendedName>
</protein>
<feature type="region of interest" description="Disordered" evidence="1">
    <location>
        <begin position="653"/>
        <end position="682"/>
    </location>
</feature>
<evidence type="ECO:0000259" key="2">
    <source>
        <dbReference type="PROSITE" id="PS50940"/>
    </source>
</evidence>
<proteinExistence type="predicted"/>
<dbReference type="SUPFAM" id="SSF57625">
    <property type="entry name" value="Invertebrate chitin-binding proteins"/>
    <property type="match status" value="1"/>
</dbReference>
<dbReference type="PANTHER" id="PTHR22933:SF31">
    <property type="entry name" value="FI18007P1"/>
    <property type="match status" value="1"/>
</dbReference>
<comment type="caution">
    <text evidence="3">The sequence shown here is derived from an EMBL/GenBank/DDBJ whole genome shotgun (WGS) entry which is preliminary data.</text>
</comment>
<dbReference type="GO" id="GO:0005576">
    <property type="term" value="C:extracellular region"/>
    <property type="evidence" value="ECO:0007669"/>
    <property type="project" value="InterPro"/>
</dbReference>
<feature type="region of interest" description="Disordered" evidence="1">
    <location>
        <begin position="418"/>
        <end position="488"/>
    </location>
</feature>
<reference evidence="3" key="1">
    <citation type="journal article" date="2023" name="IScience">
        <title>Live-bearing cockroach genome reveals convergent evolutionary mechanisms linked to viviparity in insects and beyond.</title>
        <authorList>
            <person name="Fouks B."/>
            <person name="Harrison M.C."/>
            <person name="Mikhailova A.A."/>
            <person name="Marchal E."/>
            <person name="English S."/>
            <person name="Carruthers M."/>
            <person name="Jennings E.C."/>
            <person name="Chiamaka E.L."/>
            <person name="Frigard R.A."/>
            <person name="Pippel M."/>
            <person name="Attardo G.M."/>
            <person name="Benoit J.B."/>
            <person name="Bornberg-Bauer E."/>
            <person name="Tobe S.S."/>
        </authorList>
    </citation>
    <scope>NUCLEOTIDE SEQUENCE</scope>
    <source>
        <strain evidence="3">Stay&amp;Tobe</strain>
    </source>
</reference>
<evidence type="ECO:0000313" key="3">
    <source>
        <dbReference type="EMBL" id="KAJ9576880.1"/>
    </source>
</evidence>
<feature type="compositionally biased region" description="Polar residues" evidence="1">
    <location>
        <begin position="28"/>
        <end position="39"/>
    </location>
</feature>
<dbReference type="EMBL" id="JASPKZ010009387">
    <property type="protein sequence ID" value="KAJ9576880.1"/>
    <property type="molecule type" value="Genomic_DNA"/>
</dbReference>
<dbReference type="Pfam" id="PF01607">
    <property type="entry name" value="CBM_14"/>
    <property type="match status" value="1"/>
</dbReference>
<dbReference type="AlphaFoldDB" id="A0AAD8E4F2"/>
<feature type="region of interest" description="Disordered" evidence="1">
    <location>
        <begin position="20"/>
        <end position="55"/>
    </location>
</feature>
<accession>A0AAD8E4F2</accession>
<feature type="region of interest" description="Disordered" evidence="1">
    <location>
        <begin position="237"/>
        <end position="284"/>
    </location>
</feature>
<feature type="compositionally biased region" description="Basic residues" evidence="1">
    <location>
        <begin position="264"/>
        <end position="277"/>
    </location>
</feature>
<sequence length="797" mass="91496">MSFDFVSGCFCTLSTTNAESNLEEKENGTSTSESPQTLKTEQKSEIRSEDGTTHIRKYRRPHIERVWIMKPNYSNTTSGNNRFNMNFSDPIRSFASAIKDPETFVRYLKQEERQELSKHSSQHLSFLNRTLPNSKFVQMEIFSQSSNENKIPILNVIVEQDDYDKIDSRAFMDLMKEVASIPWGSNSTSDVIHRKDIEFKRGLQQYRTEQLQRSQSITSETSQESGLQYREIYDSNSNKNINNQSEKNQKDVLIQNSSEAKRSGREHHRRKTRKRQRERQFRQKLSTAEPLIVLGEFGQRTRNYTRSSLEFNRSKSHDILMAPSTYLLPPAESNFRHYNLPQNVATFTQAPIPVPRERHSLRRRKRPRPPHSRTIGNELVTEAPRISTDSSHTHQPVIITPITQDTAVLTTDIPRRSTDTYHYSSTELSSPEIDPSRIHFEAPSNHSSTTHSSVPNYPSSTSQPPTERIAVHQQPSSLVLPPDDTSQYQNTLEVDNESSSNEGGTNSQERQNIVSASLKGVYRSEVGYIEPRYVLPPSTNLSPPEIESLNNEYPYNAERRIAYSEEQYSQSDFLVTATPNVNNFPNEEQNLQSSSRINTVTQKEPLTRQNVSRTSNRQSNFDSLPQHVKNNYSSLMAVIVDMFGDGDYGFRSNHSYSTNERTQKQNQPRRRPKGRDDREDEYDELQLTAAETAYYRRRQLTQRPYALFENTDSGSIPGVPGKDYPIYNRPPKTNFVCIRGQGGYFADVSTRCQVFFVCSEDGRGEPMMCPNGTLFNQDYLVCDWWYNVACAGVPSIL</sequence>